<reference evidence="1" key="2">
    <citation type="submission" date="2021-04" db="EMBL/GenBank/DDBJ databases">
        <authorList>
            <person name="Gilroy R."/>
        </authorList>
    </citation>
    <scope>NUCLEOTIDE SEQUENCE</scope>
    <source>
        <strain evidence="1">CHK185-5351</strain>
    </source>
</reference>
<protein>
    <submittedName>
        <fullName evidence="1">Uncharacterized protein</fullName>
    </submittedName>
</protein>
<dbReference type="EMBL" id="DWWU01000015">
    <property type="protein sequence ID" value="HJC14908.1"/>
    <property type="molecule type" value="Genomic_DNA"/>
</dbReference>
<evidence type="ECO:0000313" key="2">
    <source>
        <dbReference type="Proteomes" id="UP000823849"/>
    </source>
</evidence>
<name>A0A9D2SN11_9FIRM</name>
<organism evidence="1 2">
    <name type="scientific">Candidatus Fusicatenibacter intestinigallinarum</name>
    <dbReference type="NCBI Taxonomy" id="2838598"/>
    <lineage>
        <taxon>Bacteria</taxon>
        <taxon>Bacillati</taxon>
        <taxon>Bacillota</taxon>
        <taxon>Clostridia</taxon>
        <taxon>Lachnospirales</taxon>
        <taxon>Lachnospiraceae</taxon>
        <taxon>Fusicatenibacter</taxon>
    </lineage>
</organism>
<dbReference type="AlphaFoldDB" id="A0A9D2SN11"/>
<dbReference type="Proteomes" id="UP000823849">
    <property type="component" value="Unassembled WGS sequence"/>
</dbReference>
<sequence>MIYTVIRIDEADYGCEEREAGAPTQALLTLVDEKGVQSRQQVEDALLYQREINEGDRIYFDADGNPAKAADGEWTKNCSSKNVDLAAFVNKMEAVKAGRKVEWKCPFCGGDVGMMEREGGRTVIGCDSCDMRIRLENH</sequence>
<comment type="caution">
    <text evidence="1">The sequence shown here is derived from an EMBL/GenBank/DDBJ whole genome shotgun (WGS) entry which is preliminary data.</text>
</comment>
<evidence type="ECO:0000313" key="1">
    <source>
        <dbReference type="EMBL" id="HJC14908.1"/>
    </source>
</evidence>
<gene>
    <name evidence="1" type="ORF">H9705_03630</name>
</gene>
<accession>A0A9D2SN11</accession>
<proteinExistence type="predicted"/>
<reference evidence="1" key="1">
    <citation type="journal article" date="2021" name="PeerJ">
        <title>Extensive microbial diversity within the chicken gut microbiome revealed by metagenomics and culture.</title>
        <authorList>
            <person name="Gilroy R."/>
            <person name="Ravi A."/>
            <person name="Getino M."/>
            <person name="Pursley I."/>
            <person name="Horton D.L."/>
            <person name="Alikhan N.F."/>
            <person name="Baker D."/>
            <person name="Gharbi K."/>
            <person name="Hall N."/>
            <person name="Watson M."/>
            <person name="Adriaenssens E.M."/>
            <person name="Foster-Nyarko E."/>
            <person name="Jarju S."/>
            <person name="Secka A."/>
            <person name="Antonio M."/>
            <person name="Oren A."/>
            <person name="Chaudhuri R.R."/>
            <person name="La Ragione R."/>
            <person name="Hildebrand F."/>
            <person name="Pallen M.J."/>
        </authorList>
    </citation>
    <scope>NUCLEOTIDE SEQUENCE</scope>
    <source>
        <strain evidence="1">CHK185-5351</strain>
    </source>
</reference>